<reference evidence="1 2" key="1">
    <citation type="journal article" date="2003" name="PLoS Biol.">
        <title>The genome sequence of Caenorhabditis briggsae: a platform for comparative genomics.</title>
        <authorList>
            <person name="Stein L.D."/>
            <person name="Bao Z."/>
            <person name="Blasiar D."/>
            <person name="Blumenthal T."/>
            <person name="Brent M.R."/>
            <person name="Chen N."/>
            <person name="Chinwalla A."/>
            <person name="Clarke L."/>
            <person name="Clee C."/>
            <person name="Coghlan A."/>
            <person name="Coulson A."/>
            <person name="D'Eustachio P."/>
            <person name="Fitch D.H."/>
            <person name="Fulton L.A."/>
            <person name="Fulton R.E."/>
            <person name="Griffiths-Jones S."/>
            <person name="Harris T.W."/>
            <person name="Hillier L.W."/>
            <person name="Kamath R."/>
            <person name="Kuwabara P.E."/>
            <person name="Mardis E.R."/>
            <person name="Marra M.A."/>
            <person name="Miner T.L."/>
            <person name="Minx P."/>
            <person name="Mullikin J.C."/>
            <person name="Plumb R.W."/>
            <person name="Rogers J."/>
            <person name="Schein J.E."/>
            <person name="Sohrmann M."/>
            <person name="Spieth J."/>
            <person name="Stajich J.E."/>
            <person name="Wei C."/>
            <person name="Willey D."/>
            <person name="Wilson R.K."/>
            <person name="Durbin R."/>
            <person name="Waterston R.H."/>
        </authorList>
    </citation>
    <scope>NUCLEOTIDE SEQUENCE [LARGE SCALE GENOMIC DNA]</scope>
    <source>
        <strain evidence="1 2">AF16</strain>
    </source>
</reference>
<dbReference type="KEGG" id="cbr:CBG_06513"/>
<dbReference type="EMBL" id="HE601320">
    <property type="protein sequence ID" value="CAP26806.1"/>
    <property type="molecule type" value="Genomic_DNA"/>
</dbReference>
<dbReference type="GeneID" id="8589441"/>
<dbReference type="AlphaFoldDB" id="A8X2E6"/>
<organism evidence="1 2">
    <name type="scientific">Caenorhabditis briggsae</name>
    <dbReference type="NCBI Taxonomy" id="6238"/>
    <lineage>
        <taxon>Eukaryota</taxon>
        <taxon>Metazoa</taxon>
        <taxon>Ecdysozoa</taxon>
        <taxon>Nematoda</taxon>
        <taxon>Chromadorea</taxon>
        <taxon>Rhabditida</taxon>
        <taxon>Rhabditina</taxon>
        <taxon>Rhabditomorpha</taxon>
        <taxon>Rhabditoidea</taxon>
        <taxon>Rhabditidae</taxon>
        <taxon>Peloderinae</taxon>
        <taxon>Caenorhabditis</taxon>
    </lineage>
</organism>
<evidence type="ECO:0000313" key="2">
    <source>
        <dbReference type="Proteomes" id="UP000008549"/>
    </source>
</evidence>
<sequence>MILRSSGKGHVYPTSYVPYLFDYQSKKKTVPFIVSYVESLDRLGVDAVDRIVAEGLPLLVEQMLQDSTFNKIQETHRQFSVQILEQAMVQPRHHQLGEVEEEEPYVPELAEEGQFAVQFSVLDQLLLLQNQVQLLQTLLKVPTKSLPPKNLPFKKSKKPTL</sequence>
<dbReference type="InParanoid" id="A8X2E6"/>
<gene>
    <name evidence="1 3" type="ORF">CBG06513</name>
    <name evidence="1" type="ORF">CBG_06513</name>
</gene>
<dbReference type="Proteomes" id="UP000008549">
    <property type="component" value="Unassembled WGS sequence"/>
</dbReference>
<name>A8X2E6_CAEBR</name>
<evidence type="ECO:0000313" key="3">
    <source>
        <dbReference type="WormBase" id="CBG06513"/>
    </source>
</evidence>
<accession>A8X2E6</accession>
<evidence type="ECO:0000313" key="1">
    <source>
        <dbReference type="EMBL" id="CAP26806.1"/>
    </source>
</evidence>
<reference evidence="1 2" key="2">
    <citation type="journal article" date="2011" name="PLoS Genet.">
        <title>Caenorhabditis briggsae recombinant inbred line genotypes reveal inter-strain incompatibility and the evolution of recombination.</title>
        <authorList>
            <person name="Ross J.A."/>
            <person name="Koboldt D.C."/>
            <person name="Staisch J.E."/>
            <person name="Chamberlin H.M."/>
            <person name="Gupta B.P."/>
            <person name="Miller R.D."/>
            <person name="Baird S.E."/>
            <person name="Haag E.S."/>
        </authorList>
    </citation>
    <scope>NUCLEOTIDE SEQUENCE [LARGE SCALE GENOMIC DNA]</scope>
    <source>
        <strain evidence="1 2">AF16</strain>
    </source>
</reference>
<dbReference type="RefSeq" id="XP_002647442.1">
    <property type="nucleotide sequence ID" value="XM_002647396.1"/>
</dbReference>
<protein>
    <submittedName>
        <fullName evidence="1">Protein CBG06513</fullName>
    </submittedName>
</protein>
<keyword evidence="2" id="KW-1185">Reference proteome</keyword>
<dbReference type="CTD" id="8589441"/>
<proteinExistence type="predicted"/>
<dbReference type="HOGENOM" id="CLU_1645230_0_0_1"/>
<dbReference type="WormBase" id="CBG06513">
    <property type="protein sequence ID" value="CBP07342"/>
    <property type="gene ID" value="WBGene00028777"/>
</dbReference>